<dbReference type="SMART" id="SM00292">
    <property type="entry name" value="BRCT"/>
    <property type="match status" value="1"/>
</dbReference>
<name>A0A4Z1NV78_9PEZI</name>
<reference evidence="3 4" key="1">
    <citation type="submission" date="2019-04" db="EMBL/GenBank/DDBJ databases">
        <title>High contiguity whole genome sequence and gene annotation resource for two Venturia nashicola isolates.</title>
        <authorList>
            <person name="Prokchorchik M."/>
            <person name="Won K."/>
            <person name="Lee Y."/>
            <person name="Choi E.D."/>
            <person name="Segonzac C."/>
            <person name="Sohn K.H."/>
        </authorList>
    </citation>
    <scope>NUCLEOTIDE SEQUENCE [LARGE SCALE GENOMIC DNA]</scope>
    <source>
        <strain evidence="3 4">PRI2</strain>
    </source>
</reference>
<evidence type="ECO:0000259" key="2">
    <source>
        <dbReference type="PROSITE" id="PS50172"/>
    </source>
</evidence>
<evidence type="ECO:0000313" key="3">
    <source>
        <dbReference type="EMBL" id="TID20027.1"/>
    </source>
</evidence>
<feature type="domain" description="BRCT" evidence="2">
    <location>
        <begin position="151"/>
        <end position="230"/>
    </location>
</feature>
<dbReference type="SUPFAM" id="SSF52113">
    <property type="entry name" value="BRCT domain"/>
    <property type="match status" value="1"/>
</dbReference>
<dbReference type="STRING" id="86259.A0A4Z1NV78"/>
<organism evidence="3 4">
    <name type="scientific">Venturia nashicola</name>
    <dbReference type="NCBI Taxonomy" id="86259"/>
    <lineage>
        <taxon>Eukaryota</taxon>
        <taxon>Fungi</taxon>
        <taxon>Dikarya</taxon>
        <taxon>Ascomycota</taxon>
        <taxon>Pezizomycotina</taxon>
        <taxon>Dothideomycetes</taxon>
        <taxon>Pleosporomycetidae</taxon>
        <taxon>Venturiales</taxon>
        <taxon>Venturiaceae</taxon>
        <taxon>Venturia</taxon>
    </lineage>
</organism>
<gene>
    <name evidence="3" type="ORF">E6O75_ATG07487</name>
</gene>
<dbReference type="Proteomes" id="UP000298493">
    <property type="component" value="Unassembled WGS sequence"/>
</dbReference>
<dbReference type="AlphaFoldDB" id="A0A4Z1NV78"/>
<feature type="compositionally biased region" description="Basic residues" evidence="1">
    <location>
        <begin position="86"/>
        <end position="96"/>
    </location>
</feature>
<feature type="compositionally biased region" description="Basic and acidic residues" evidence="1">
    <location>
        <begin position="57"/>
        <end position="67"/>
    </location>
</feature>
<comment type="caution">
    <text evidence="3">The sequence shown here is derived from an EMBL/GenBank/DDBJ whole genome shotgun (WGS) entry which is preliminary data.</text>
</comment>
<sequence length="230" mass="24390">MPPKPKATGSFVYVVLDGSEIDSVHATSTAASQRAVELDSEETEVVKKELQGGSVQADKKVAAEPKSAKAKTAKRKRSEDPEPAPKPKKKAAPKKAAKIEEEEEDADDEPKPKISKAKTKTPAEQRAANAKKPVKPEDSDLPDNVKALLASSGNSLQGKTIVVTGVPPTLGRKNAETLVEKYGGRLTKSLSKKTSLVVVGNDAGPTKLEKIADLGVETMNEDEFVALLEG</sequence>
<dbReference type="PROSITE" id="PS50172">
    <property type="entry name" value="BRCT"/>
    <property type="match status" value="1"/>
</dbReference>
<dbReference type="InterPro" id="IPR036420">
    <property type="entry name" value="BRCT_dom_sf"/>
</dbReference>
<feature type="region of interest" description="Disordered" evidence="1">
    <location>
        <begin position="46"/>
        <end position="144"/>
    </location>
</feature>
<accession>A0A4Z1NV78</accession>
<dbReference type="Gene3D" id="3.40.50.10190">
    <property type="entry name" value="BRCT domain"/>
    <property type="match status" value="1"/>
</dbReference>
<dbReference type="InterPro" id="IPR001357">
    <property type="entry name" value="BRCT_dom"/>
</dbReference>
<keyword evidence="4" id="KW-1185">Reference proteome</keyword>
<evidence type="ECO:0000313" key="4">
    <source>
        <dbReference type="Proteomes" id="UP000298493"/>
    </source>
</evidence>
<proteinExistence type="predicted"/>
<evidence type="ECO:0000256" key="1">
    <source>
        <dbReference type="SAM" id="MobiDB-lite"/>
    </source>
</evidence>
<protein>
    <submittedName>
        <fullName evidence="3">Replication factor C subunit 1 protein</fullName>
    </submittedName>
</protein>
<dbReference type="Pfam" id="PF00533">
    <property type="entry name" value="BRCT"/>
    <property type="match status" value="1"/>
</dbReference>
<dbReference type="EMBL" id="SNSC02000011">
    <property type="protein sequence ID" value="TID20027.1"/>
    <property type="molecule type" value="Genomic_DNA"/>
</dbReference>